<proteinExistence type="predicted"/>
<dbReference type="CDD" id="cd01097">
    <property type="entry name" value="Tetrahydromethanopterin_reductase"/>
    <property type="match status" value="1"/>
</dbReference>
<sequence length="333" mass="36330">MTTSSMRYGVFLNVENPDANAAEALQQMLRTATAAEASGFDELWLAEHHHSAFAIGSAPMVLLSHLAARTSRVRLGTGASLLALNDPIRVAEDVATLDVLSGGRIEFGVARGGPFPLQYRHAGVPSAEVARDRMHEALLLIRRLWREERVHFDGRFYRCADLTIAPWPLQRPVPVWLASLSDDSRRLAAAEGHGLMATPSSDVGAVAAVVQGERVRRADFPFAIARFFHCEPDHAQAVARGLAAVREYPQRMGVRFGKGGMPPMFEPDASDAVILANAVIGDPAHCAQRVEGLRRALGPHRLLLKPALHDEERVREGLALFMRRVVPVLGEAT</sequence>
<dbReference type="PANTHER" id="PTHR30137">
    <property type="entry name" value="LUCIFERASE-LIKE MONOOXYGENASE"/>
    <property type="match status" value="1"/>
</dbReference>
<evidence type="ECO:0000256" key="2">
    <source>
        <dbReference type="ARBA" id="ARBA00023033"/>
    </source>
</evidence>
<dbReference type="RefSeq" id="WP_307692484.1">
    <property type="nucleotide sequence ID" value="NZ_JAUSRO010000021.1"/>
</dbReference>
<dbReference type="InterPro" id="IPR050766">
    <property type="entry name" value="Bact_Lucif_Oxidored"/>
</dbReference>
<keyword evidence="2" id="KW-0503">Monooxygenase</keyword>
<reference evidence="4 5" key="1">
    <citation type="submission" date="2023-07" db="EMBL/GenBank/DDBJ databases">
        <title>Sorghum-associated microbial communities from plants grown in Nebraska, USA.</title>
        <authorList>
            <person name="Schachtman D."/>
        </authorList>
    </citation>
    <scope>NUCLEOTIDE SEQUENCE [LARGE SCALE GENOMIC DNA]</scope>
    <source>
        <strain evidence="4 5">DS1607</strain>
    </source>
</reference>
<evidence type="ECO:0000313" key="4">
    <source>
        <dbReference type="EMBL" id="MDP9902748.1"/>
    </source>
</evidence>
<evidence type="ECO:0000256" key="1">
    <source>
        <dbReference type="ARBA" id="ARBA00023002"/>
    </source>
</evidence>
<evidence type="ECO:0000259" key="3">
    <source>
        <dbReference type="Pfam" id="PF00296"/>
    </source>
</evidence>
<name>A0ABT9SG30_9BURK</name>
<keyword evidence="5" id="KW-1185">Reference proteome</keyword>
<dbReference type="PANTHER" id="PTHR30137:SF8">
    <property type="entry name" value="BLR5498 PROTEIN"/>
    <property type="match status" value="1"/>
</dbReference>
<dbReference type="InterPro" id="IPR011251">
    <property type="entry name" value="Luciferase-like_dom"/>
</dbReference>
<dbReference type="Gene3D" id="3.20.20.30">
    <property type="entry name" value="Luciferase-like domain"/>
    <property type="match status" value="1"/>
</dbReference>
<dbReference type="SUPFAM" id="SSF51679">
    <property type="entry name" value="Bacterial luciferase-like"/>
    <property type="match status" value="1"/>
</dbReference>
<comment type="caution">
    <text evidence="4">The sequence shown here is derived from an EMBL/GenBank/DDBJ whole genome shotgun (WGS) entry which is preliminary data.</text>
</comment>
<dbReference type="InterPro" id="IPR036661">
    <property type="entry name" value="Luciferase-like_sf"/>
</dbReference>
<keyword evidence="1" id="KW-0560">Oxidoreductase</keyword>
<dbReference type="EMBL" id="JAUSRO010000021">
    <property type="protein sequence ID" value="MDP9902748.1"/>
    <property type="molecule type" value="Genomic_DNA"/>
</dbReference>
<feature type="domain" description="Luciferase-like" evidence="3">
    <location>
        <begin position="6"/>
        <end position="296"/>
    </location>
</feature>
<protein>
    <submittedName>
        <fullName evidence="4">Alkanesulfonate monooxygenase SsuD/methylene tetrahydromethanopterin reductase-like flavin-dependent oxidoreductase (Luciferase family)</fullName>
    </submittedName>
</protein>
<gene>
    <name evidence="4" type="ORF">J2W36_005026</name>
</gene>
<organism evidence="4 5">
    <name type="scientific">Variovorax ginsengisoli</name>
    <dbReference type="NCBI Taxonomy" id="363844"/>
    <lineage>
        <taxon>Bacteria</taxon>
        <taxon>Pseudomonadati</taxon>
        <taxon>Pseudomonadota</taxon>
        <taxon>Betaproteobacteria</taxon>
        <taxon>Burkholderiales</taxon>
        <taxon>Comamonadaceae</taxon>
        <taxon>Variovorax</taxon>
    </lineage>
</organism>
<accession>A0ABT9SG30</accession>
<dbReference type="Proteomes" id="UP001226867">
    <property type="component" value="Unassembled WGS sequence"/>
</dbReference>
<dbReference type="Pfam" id="PF00296">
    <property type="entry name" value="Bac_luciferase"/>
    <property type="match status" value="1"/>
</dbReference>
<evidence type="ECO:0000313" key="5">
    <source>
        <dbReference type="Proteomes" id="UP001226867"/>
    </source>
</evidence>